<feature type="region of interest" description="Disordered" evidence="1">
    <location>
        <begin position="115"/>
        <end position="157"/>
    </location>
</feature>
<dbReference type="AlphaFoldDB" id="A0AAN6VGJ7"/>
<dbReference type="Proteomes" id="UP001302745">
    <property type="component" value="Unassembled WGS sequence"/>
</dbReference>
<name>A0AAN6VGJ7_9PEZI</name>
<reference evidence="2" key="2">
    <citation type="submission" date="2023-05" db="EMBL/GenBank/DDBJ databases">
        <authorList>
            <consortium name="Lawrence Berkeley National Laboratory"/>
            <person name="Steindorff A."/>
            <person name="Hensen N."/>
            <person name="Bonometti L."/>
            <person name="Westerberg I."/>
            <person name="Brannstrom I.O."/>
            <person name="Guillou S."/>
            <person name="Cros-Aarteil S."/>
            <person name="Calhoun S."/>
            <person name="Haridas S."/>
            <person name="Kuo A."/>
            <person name="Mondo S."/>
            <person name="Pangilinan J."/>
            <person name="Riley R."/>
            <person name="Labutti K."/>
            <person name="Andreopoulos B."/>
            <person name="Lipzen A."/>
            <person name="Chen C."/>
            <person name="Yanf M."/>
            <person name="Daum C."/>
            <person name="Ng V."/>
            <person name="Clum A."/>
            <person name="Ohm R."/>
            <person name="Martin F."/>
            <person name="Silar P."/>
            <person name="Natvig D."/>
            <person name="Lalanne C."/>
            <person name="Gautier V."/>
            <person name="Ament-Velasquez S.L."/>
            <person name="Kruys A."/>
            <person name="Hutchinson M.I."/>
            <person name="Powell A.J."/>
            <person name="Barry K."/>
            <person name="Miller A.N."/>
            <person name="Grigoriev I.V."/>
            <person name="Debuchy R."/>
            <person name="Gladieux P."/>
            <person name="Thoren M.H."/>
            <person name="Johannesson H."/>
        </authorList>
    </citation>
    <scope>NUCLEOTIDE SEQUENCE</scope>
    <source>
        <strain evidence="2">CBS 538.74</strain>
    </source>
</reference>
<dbReference type="EMBL" id="MU857035">
    <property type="protein sequence ID" value="KAK4151062.1"/>
    <property type="molecule type" value="Genomic_DNA"/>
</dbReference>
<feature type="compositionally biased region" description="Basic residues" evidence="1">
    <location>
        <begin position="124"/>
        <end position="147"/>
    </location>
</feature>
<proteinExistence type="predicted"/>
<evidence type="ECO:0000313" key="3">
    <source>
        <dbReference type="Proteomes" id="UP001302745"/>
    </source>
</evidence>
<sequence>MPNLVAIDVSVTDSRIRLVFSDRAVAAAYAAYLRTQDQRPPQYGMAIPGYTRAPQLHTTSKEVSLSLPEFMTWFITCRLPDDEDAVTFTCMDEHEVYAARWAEAMLLFESVPSSSSSSTVVGHNHNHHNNNHHHQQHQHQHQHHHHHDGSSSGPAKQLHVRRLWNRAHLLQRLEELRRRASVPTPPATTTPTMTTMVNGRSRVSSPTWGNGNGARVPVALAAVPAMQRGDIWW</sequence>
<accession>A0AAN6VGJ7</accession>
<evidence type="ECO:0000313" key="2">
    <source>
        <dbReference type="EMBL" id="KAK4151062.1"/>
    </source>
</evidence>
<gene>
    <name evidence="2" type="ORF">C8A00DRAFT_17491</name>
</gene>
<reference evidence="2" key="1">
    <citation type="journal article" date="2023" name="Mol. Phylogenet. Evol.">
        <title>Genome-scale phylogeny and comparative genomics of the fungal order Sordariales.</title>
        <authorList>
            <person name="Hensen N."/>
            <person name="Bonometti L."/>
            <person name="Westerberg I."/>
            <person name="Brannstrom I.O."/>
            <person name="Guillou S."/>
            <person name="Cros-Aarteil S."/>
            <person name="Calhoun S."/>
            <person name="Haridas S."/>
            <person name="Kuo A."/>
            <person name="Mondo S."/>
            <person name="Pangilinan J."/>
            <person name="Riley R."/>
            <person name="LaButti K."/>
            <person name="Andreopoulos B."/>
            <person name="Lipzen A."/>
            <person name="Chen C."/>
            <person name="Yan M."/>
            <person name="Daum C."/>
            <person name="Ng V."/>
            <person name="Clum A."/>
            <person name="Steindorff A."/>
            <person name="Ohm R.A."/>
            <person name="Martin F."/>
            <person name="Silar P."/>
            <person name="Natvig D.O."/>
            <person name="Lalanne C."/>
            <person name="Gautier V."/>
            <person name="Ament-Velasquez S.L."/>
            <person name="Kruys A."/>
            <person name="Hutchinson M.I."/>
            <person name="Powell A.J."/>
            <person name="Barry K."/>
            <person name="Miller A.N."/>
            <person name="Grigoriev I.V."/>
            <person name="Debuchy R."/>
            <person name="Gladieux P."/>
            <person name="Hiltunen Thoren M."/>
            <person name="Johannesson H."/>
        </authorList>
    </citation>
    <scope>NUCLEOTIDE SEQUENCE</scope>
    <source>
        <strain evidence="2">CBS 538.74</strain>
    </source>
</reference>
<comment type="caution">
    <text evidence="2">The sequence shown here is derived from an EMBL/GenBank/DDBJ whole genome shotgun (WGS) entry which is preliminary data.</text>
</comment>
<evidence type="ECO:0000256" key="1">
    <source>
        <dbReference type="SAM" id="MobiDB-lite"/>
    </source>
</evidence>
<organism evidence="2 3">
    <name type="scientific">Chaetomidium leptoderma</name>
    <dbReference type="NCBI Taxonomy" id="669021"/>
    <lineage>
        <taxon>Eukaryota</taxon>
        <taxon>Fungi</taxon>
        <taxon>Dikarya</taxon>
        <taxon>Ascomycota</taxon>
        <taxon>Pezizomycotina</taxon>
        <taxon>Sordariomycetes</taxon>
        <taxon>Sordariomycetidae</taxon>
        <taxon>Sordariales</taxon>
        <taxon>Chaetomiaceae</taxon>
        <taxon>Chaetomidium</taxon>
    </lineage>
</organism>
<protein>
    <submittedName>
        <fullName evidence="2">Uncharacterized protein</fullName>
    </submittedName>
</protein>
<keyword evidence="3" id="KW-1185">Reference proteome</keyword>